<sequence>MDILIPNNSVHITGGKDLELMTGIPYKIINDGHYLDNGKGNYGSYVTLCGNSYDRNDPNYSRQIWFILESTNFGEYRISSKGSYLDTFGDEQLWKFEIADYQLKAEIEDFKYDKKINDLESYATRDSFSIFTSRNQSHGCNKIGITLSEKMQNITSWSFNKSKKIAFLDKLDVDIKAEYAGVRGNLPEIIKWDNKTTSLETTKKIQLDETKVSGKYSVEIKKKDDVEVKIIWHKVNLDIQFTATAKIRGFSDRLRKNGSVAKMEQADANATLCFLKNSGFEGTIIGTEGKNVLVEITGNVKIQGALKYEIENSSVVLPSFNSAVDDHVDDDHVLV</sequence>
<comment type="caution">
    <text evidence="1">The sequence shown here is derived from an EMBL/GenBank/DDBJ whole genome shotgun (WGS) entry which is preliminary data.</text>
</comment>
<reference evidence="1" key="1">
    <citation type="submission" date="2021-06" db="EMBL/GenBank/DDBJ databases">
        <authorList>
            <person name="Kallberg Y."/>
            <person name="Tangrot J."/>
            <person name="Rosling A."/>
        </authorList>
    </citation>
    <scope>NUCLEOTIDE SEQUENCE</scope>
    <source>
        <strain evidence="1">IN212</strain>
    </source>
</reference>
<dbReference type="AlphaFoldDB" id="A0A9N8W9L3"/>
<organism evidence="1 2">
    <name type="scientific">Racocetra fulgida</name>
    <dbReference type="NCBI Taxonomy" id="60492"/>
    <lineage>
        <taxon>Eukaryota</taxon>
        <taxon>Fungi</taxon>
        <taxon>Fungi incertae sedis</taxon>
        <taxon>Mucoromycota</taxon>
        <taxon>Glomeromycotina</taxon>
        <taxon>Glomeromycetes</taxon>
        <taxon>Diversisporales</taxon>
        <taxon>Gigasporaceae</taxon>
        <taxon>Racocetra</taxon>
    </lineage>
</organism>
<dbReference type="Gene3D" id="2.170.15.10">
    <property type="entry name" value="Proaerolysin, chain A, domain 3"/>
    <property type="match status" value="1"/>
</dbReference>
<evidence type="ECO:0000313" key="2">
    <source>
        <dbReference type="Proteomes" id="UP000789396"/>
    </source>
</evidence>
<dbReference type="Proteomes" id="UP000789396">
    <property type="component" value="Unassembled WGS sequence"/>
</dbReference>
<evidence type="ECO:0000313" key="1">
    <source>
        <dbReference type="EMBL" id="CAG8482169.1"/>
    </source>
</evidence>
<gene>
    <name evidence="1" type="ORF">RFULGI_LOCUS1588</name>
</gene>
<accession>A0A9N8W9L3</accession>
<proteinExistence type="predicted"/>
<protein>
    <submittedName>
        <fullName evidence="1">11844_t:CDS:1</fullName>
    </submittedName>
</protein>
<dbReference type="OrthoDB" id="2374313at2759"/>
<dbReference type="EMBL" id="CAJVPZ010001012">
    <property type="protein sequence ID" value="CAG8482169.1"/>
    <property type="molecule type" value="Genomic_DNA"/>
</dbReference>
<name>A0A9N8W9L3_9GLOM</name>
<keyword evidence="2" id="KW-1185">Reference proteome</keyword>